<sequence length="180" mass="21947">MYYRRARITGGTYFFTVVTCNRLEILTQPENVNLLRRAFKYVMENHPFTIDAMVVLPEHLHCMWTLPRGDDDFPTRWRLIKSYFTRNVNAKYRHVAFESRTRKQEQAIWQRRYWEHLIRDEEDFIRHVEYIHYNPVKHGLVDVPGNWTYSSLHRYVRQGKYPIDWGAGERFLFDETIGKE</sequence>
<dbReference type="InterPro" id="IPR002686">
    <property type="entry name" value="Transposase_17"/>
</dbReference>
<reference evidence="2 3" key="1">
    <citation type="submission" date="2020-06" db="EMBL/GenBank/DDBJ databases">
        <title>High-quality draft genome of sulfate reducer Desulfobacter latus type strain AcrS2 isolated from marine sediment.</title>
        <authorList>
            <person name="Hoppe M."/>
            <person name="Larsen C.K."/>
            <person name="Marshall I.P.G."/>
            <person name="Schramm A."/>
            <person name="Marietou A.G."/>
        </authorList>
    </citation>
    <scope>NUCLEOTIDE SEQUENCE [LARGE SCALE GENOMIC DNA]</scope>
    <source>
        <strain evidence="2 3">AcRS2</strain>
    </source>
</reference>
<dbReference type="Pfam" id="PF01797">
    <property type="entry name" value="Y1_Tnp"/>
    <property type="match status" value="1"/>
</dbReference>
<gene>
    <name evidence="2" type="ORF">HXW94_08930</name>
</gene>
<dbReference type="PANTHER" id="PTHR36966">
    <property type="entry name" value="REP-ASSOCIATED TYROSINE TRANSPOSASE"/>
    <property type="match status" value="1"/>
</dbReference>
<evidence type="ECO:0000259" key="1">
    <source>
        <dbReference type="SMART" id="SM01321"/>
    </source>
</evidence>
<dbReference type="GO" id="GO:0043565">
    <property type="term" value="F:sequence-specific DNA binding"/>
    <property type="evidence" value="ECO:0007669"/>
    <property type="project" value="TreeGrafter"/>
</dbReference>
<dbReference type="Proteomes" id="UP000553343">
    <property type="component" value="Unassembled WGS sequence"/>
</dbReference>
<keyword evidence="3" id="KW-1185">Reference proteome</keyword>
<dbReference type="EMBL" id="JACADJ010000025">
    <property type="protein sequence ID" value="NWH05105.1"/>
    <property type="molecule type" value="Genomic_DNA"/>
</dbReference>
<dbReference type="InterPro" id="IPR036515">
    <property type="entry name" value="Transposase_17_sf"/>
</dbReference>
<dbReference type="AlphaFoldDB" id="A0A850T7P0"/>
<evidence type="ECO:0000313" key="3">
    <source>
        <dbReference type="Proteomes" id="UP000553343"/>
    </source>
</evidence>
<feature type="domain" description="Transposase IS200-like" evidence="1">
    <location>
        <begin position="8"/>
        <end position="134"/>
    </location>
</feature>
<name>A0A850T7P0_9BACT</name>
<dbReference type="GO" id="GO:0004803">
    <property type="term" value="F:transposase activity"/>
    <property type="evidence" value="ECO:0007669"/>
    <property type="project" value="InterPro"/>
</dbReference>
<proteinExistence type="predicted"/>
<dbReference type="PANTHER" id="PTHR36966:SF1">
    <property type="entry name" value="REP-ASSOCIATED TYROSINE TRANSPOSASE"/>
    <property type="match status" value="1"/>
</dbReference>
<dbReference type="RefSeq" id="WP_178366591.1">
    <property type="nucleotide sequence ID" value="NZ_JACADJ010000025.1"/>
</dbReference>
<organism evidence="2 3">
    <name type="scientific">Desulfobacter latus</name>
    <dbReference type="NCBI Taxonomy" id="2292"/>
    <lineage>
        <taxon>Bacteria</taxon>
        <taxon>Pseudomonadati</taxon>
        <taxon>Thermodesulfobacteriota</taxon>
        <taxon>Desulfobacteria</taxon>
        <taxon>Desulfobacterales</taxon>
        <taxon>Desulfobacteraceae</taxon>
        <taxon>Desulfobacter</taxon>
    </lineage>
</organism>
<comment type="caution">
    <text evidence="2">The sequence shown here is derived from an EMBL/GenBank/DDBJ whole genome shotgun (WGS) entry which is preliminary data.</text>
</comment>
<dbReference type="SMART" id="SM01321">
    <property type="entry name" value="Y1_Tnp"/>
    <property type="match status" value="1"/>
</dbReference>
<dbReference type="InterPro" id="IPR052715">
    <property type="entry name" value="RAYT_transposase"/>
</dbReference>
<protein>
    <submittedName>
        <fullName evidence="2">Transposase</fullName>
    </submittedName>
</protein>
<dbReference type="NCBIfam" id="NF047646">
    <property type="entry name" value="REP_Tyr_transpos"/>
    <property type="match status" value="1"/>
</dbReference>
<dbReference type="Gene3D" id="3.30.70.1290">
    <property type="entry name" value="Transposase IS200-like"/>
    <property type="match status" value="1"/>
</dbReference>
<evidence type="ECO:0000313" key="2">
    <source>
        <dbReference type="EMBL" id="NWH05105.1"/>
    </source>
</evidence>
<dbReference type="GO" id="GO:0006313">
    <property type="term" value="P:DNA transposition"/>
    <property type="evidence" value="ECO:0007669"/>
    <property type="project" value="InterPro"/>
</dbReference>
<dbReference type="SUPFAM" id="SSF143422">
    <property type="entry name" value="Transposase IS200-like"/>
    <property type="match status" value="1"/>
</dbReference>
<accession>A0A850T7P0</accession>